<accession>A0ABW5PM18</accession>
<evidence type="ECO:0000256" key="13">
    <source>
        <dbReference type="HAMAP-Rule" id="MF_01398"/>
    </source>
</evidence>
<evidence type="ECO:0000256" key="5">
    <source>
        <dbReference type="ARBA" id="ARBA00022692"/>
    </source>
</evidence>
<keyword evidence="5 13" id="KW-0812">Transmembrane</keyword>
<dbReference type="Pfam" id="PF00430">
    <property type="entry name" value="ATP-synt_B"/>
    <property type="match status" value="1"/>
</dbReference>
<organism evidence="16 17">
    <name type="scientific">Paenibacillus gansuensis</name>
    <dbReference type="NCBI Taxonomy" id="306542"/>
    <lineage>
        <taxon>Bacteria</taxon>
        <taxon>Bacillati</taxon>
        <taxon>Bacillota</taxon>
        <taxon>Bacilli</taxon>
        <taxon>Bacillales</taxon>
        <taxon>Paenibacillaceae</taxon>
        <taxon>Paenibacillus</taxon>
    </lineage>
</organism>
<evidence type="ECO:0000256" key="6">
    <source>
        <dbReference type="ARBA" id="ARBA00022781"/>
    </source>
</evidence>
<evidence type="ECO:0000256" key="2">
    <source>
        <dbReference type="ARBA" id="ARBA00022448"/>
    </source>
</evidence>
<dbReference type="HAMAP" id="MF_01398">
    <property type="entry name" value="ATP_synth_b_bprime"/>
    <property type="match status" value="1"/>
</dbReference>
<evidence type="ECO:0000313" key="16">
    <source>
        <dbReference type="EMBL" id="MFD2615500.1"/>
    </source>
</evidence>
<keyword evidence="8 13" id="KW-0406">Ion transport</keyword>
<evidence type="ECO:0000256" key="9">
    <source>
        <dbReference type="ARBA" id="ARBA00023136"/>
    </source>
</evidence>
<keyword evidence="4 13" id="KW-0138">CF(0)</keyword>
<keyword evidence="7 13" id="KW-1133">Transmembrane helix</keyword>
<dbReference type="Proteomes" id="UP001597541">
    <property type="component" value="Unassembled WGS sequence"/>
</dbReference>
<dbReference type="EMBL" id="JBHUME010000019">
    <property type="protein sequence ID" value="MFD2615500.1"/>
    <property type="molecule type" value="Genomic_DNA"/>
</dbReference>
<comment type="caution">
    <text evidence="16">The sequence shown here is derived from an EMBL/GenBank/DDBJ whole genome shotgun (WGS) entry which is preliminary data.</text>
</comment>
<evidence type="ECO:0000256" key="15">
    <source>
        <dbReference type="SAM" id="Coils"/>
    </source>
</evidence>
<reference evidence="17" key="1">
    <citation type="journal article" date="2019" name="Int. J. Syst. Evol. Microbiol.">
        <title>The Global Catalogue of Microorganisms (GCM) 10K type strain sequencing project: providing services to taxonomists for standard genome sequencing and annotation.</title>
        <authorList>
            <consortium name="The Broad Institute Genomics Platform"/>
            <consortium name="The Broad Institute Genome Sequencing Center for Infectious Disease"/>
            <person name="Wu L."/>
            <person name="Ma J."/>
        </authorList>
    </citation>
    <scope>NUCLEOTIDE SEQUENCE [LARGE SCALE GENOMIC DNA]</scope>
    <source>
        <strain evidence="17">KCTC 3950</strain>
    </source>
</reference>
<keyword evidence="15" id="KW-0175">Coiled coil</keyword>
<dbReference type="NCBIfam" id="TIGR01144">
    <property type="entry name" value="ATP_synt_b"/>
    <property type="match status" value="1"/>
</dbReference>
<comment type="subunit">
    <text evidence="13">F-type ATPases have 2 components, F(1) - the catalytic core - and F(0) - the membrane proton channel. F(1) has five subunits: alpha(3), beta(3), gamma(1), delta(1), epsilon(1). F(0) has three main subunits: a(1), b(2) and c(10-14). The alpha and beta chains form an alternating ring which encloses part of the gamma chain. F(1) is attached to F(0) by a central stalk formed by the gamma and epsilon chains, while a peripheral stalk is formed by the delta and b chains.</text>
</comment>
<evidence type="ECO:0000256" key="7">
    <source>
        <dbReference type="ARBA" id="ARBA00022989"/>
    </source>
</evidence>
<evidence type="ECO:0000256" key="3">
    <source>
        <dbReference type="ARBA" id="ARBA00022475"/>
    </source>
</evidence>
<dbReference type="RefSeq" id="WP_377607430.1">
    <property type="nucleotide sequence ID" value="NZ_JBHUME010000019.1"/>
</dbReference>
<dbReference type="InterPro" id="IPR050059">
    <property type="entry name" value="ATP_synthase_B_chain"/>
</dbReference>
<comment type="subcellular location">
    <subcellularLocation>
        <location evidence="13">Cell membrane</location>
        <topology evidence="13">Single-pass membrane protein</topology>
    </subcellularLocation>
    <subcellularLocation>
        <location evidence="12">Endomembrane system</location>
        <topology evidence="12">Single-pass membrane protein</topology>
    </subcellularLocation>
</comment>
<evidence type="ECO:0000313" key="17">
    <source>
        <dbReference type="Proteomes" id="UP001597541"/>
    </source>
</evidence>
<proteinExistence type="inferred from homology"/>
<sequence>MTIVWESTLIAILSFLVLYWLLNKYAFGPLFSIMEKRREHVLGEMQEAEKNRAESAKLMEEQKLAIQEARKEAYEIIEQSRATSAKQADDIVRVAKEEASKLKEDALKDIENEKTKAIAALRGEVGGLSVKIASKILEKQVDEKQQEELVDQYLKKVGGKL</sequence>
<name>A0ABW5PM18_9BACL</name>
<keyword evidence="9 13" id="KW-0472">Membrane</keyword>
<dbReference type="InterPro" id="IPR028987">
    <property type="entry name" value="ATP_synth_B-like_membr_sf"/>
</dbReference>
<protein>
    <recommendedName>
        <fullName evidence="13">ATP synthase subunit b</fullName>
    </recommendedName>
    <alternativeName>
        <fullName evidence="13">ATP synthase F(0) sector subunit b</fullName>
    </alternativeName>
    <alternativeName>
        <fullName evidence="13">ATPase subunit I</fullName>
    </alternativeName>
    <alternativeName>
        <fullName evidence="13">F-type ATPase subunit b</fullName>
        <shortName evidence="13">F-ATPase subunit b</shortName>
    </alternativeName>
</protein>
<comment type="similarity">
    <text evidence="1 13 14">Belongs to the ATPase B chain family.</text>
</comment>
<keyword evidence="2 13" id="KW-0813">Transport</keyword>
<feature type="transmembrane region" description="Helical" evidence="13">
    <location>
        <begin position="6"/>
        <end position="27"/>
    </location>
</feature>
<feature type="coiled-coil region" evidence="15">
    <location>
        <begin position="45"/>
        <end position="116"/>
    </location>
</feature>
<dbReference type="CDD" id="cd06503">
    <property type="entry name" value="ATP-synt_Fo_b"/>
    <property type="match status" value="1"/>
</dbReference>
<evidence type="ECO:0000256" key="8">
    <source>
        <dbReference type="ARBA" id="ARBA00023065"/>
    </source>
</evidence>
<keyword evidence="10 13" id="KW-0066">ATP synthesis</keyword>
<evidence type="ECO:0000256" key="4">
    <source>
        <dbReference type="ARBA" id="ARBA00022547"/>
    </source>
</evidence>
<evidence type="ECO:0000256" key="1">
    <source>
        <dbReference type="ARBA" id="ARBA00005513"/>
    </source>
</evidence>
<gene>
    <name evidence="13 16" type="primary">atpF</name>
    <name evidence="16" type="ORF">ACFSUF_24135</name>
</gene>
<evidence type="ECO:0000256" key="12">
    <source>
        <dbReference type="ARBA" id="ARBA00037847"/>
    </source>
</evidence>
<keyword evidence="3 13" id="KW-1003">Cell membrane</keyword>
<keyword evidence="17" id="KW-1185">Reference proteome</keyword>
<keyword evidence="6 13" id="KW-0375">Hydrogen ion transport</keyword>
<evidence type="ECO:0000256" key="14">
    <source>
        <dbReference type="RuleBase" id="RU003848"/>
    </source>
</evidence>
<dbReference type="InterPro" id="IPR002146">
    <property type="entry name" value="ATP_synth_b/b'su_bac/chlpt"/>
</dbReference>
<dbReference type="PANTHER" id="PTHR33445:SF1">
    <property type="entry name" value="ATP SYNTHASE SUBUNIT B"/>
    <property type="match status" value="1"/>
</dbReference>
<evidence type="ECO:0000256" key="10">
    <source>
        <dbReference type="ARBA" id="ARBA00023310"/>
    </source>
</evidence>
<dbReference type="InterPro" id="IPR005864">
    <property type="entry name" value="ATP_synth_F0_bsu_bac"/>
</dbReference>
<dbReference type="PANTHER" id="PTHR33445">
    <property type="entry name" value="ATP SYNTHASE SUBUNIT B', CHLOROPLASTIC"/>
    <property type="match status" value="1"/>
</dbReference>
<evidence type="ECO:0000256" key="11">
    <source>
        <dbReference type="ARBA" id="ARBA00025198"/>
    </source>
</evidence>
<comment type="function">
    <text evidence="13">Component of the F(0) channel, it forms part of the peripheral stalk, linking F(1) to F(0).</text>
</comment>
<dbReference type="Gene3D" id="1.20.5.620">
    <property type="entry name" value="F1F0 ATP synthase subunit B, membrane domain"/>
    <property type="match status" value="1"/>
</dbReference>
<dbReference type="SUPFAM" id="SSF81573">
    <property type="entry name" value="F1F0 ATP synthase subunit B, membrane domain"/>
    <property type="match status" value="1"/>
</dbReference>
<comment type="function">
    <text evidence="11 13">F(1)F(0) ATP synthase produces ATP from ADP in the presence of a proton or sodium gradient. F-type ATPases consist of two structural domains, F(1) containing the extramembraneous catalytic core and F(0) containing the membrane proton channel, linked together by a central stalk and a peripheral stalk. During catalysis, ATP synthesis in the catalytic domain of F(1) is coupled via a rotary mechanism of the central stalk subunits to proton translocation.</text>
</comment>